<dbReference type="GO" id="GO:0032880">
    <property type="term" value="P:regulation of protein localization"/>
    <property type="evidence" value="ECO:0007669"/>
    <property type="project" value="Ensembl"/>
</dbReference>
<proteinExistence type="predicted"/>
<dbReference type="Proteomes" id="UP000000715">
    <property type="component" value="Unplaced"/>
</dbReference>
<dbReference type="EMBL" id="AEYP01064213">
    <property type="status" value="NOT_ANNOTATED_CDS"/>
    <property type="molecule type" value="Genomic_DNA"/>
</dbReference>
<evidence type="ECO:0000256" key="2">
    <source>
        <dbReference type="SAM" id="MobiDB-lite"/>
    </source>
</evidence>
<dbReference type="EMBL" id="AEYP01064216">
    <property type="status" value="NOT_ANNOTATED_CDS"/>
    <property type="molecule type" value="Genomic_DNA"/>
</dbReference>
<feature type="compositionally biased region" description="Basic and acidic residues" evidence="2">
    <location>
        <begin position="501"/>
        <end position="510"/>
    </location>
</feature>
<feature type="coiled-coil region" evidence="1">
    <location>
        <begin position="95"/>
        <end position="122"/>
    </location>
</feature>
<gene>
    <name evidence="3 5" type="primary">CNTLN</name>
</gene>
<dbReference type="CTD" id="54875"/>
<feature type="coiled-coil region" evidence="1">
    <location>
        <begin position="615"/>
        <end position="642"/>
    </location>
</feature>
<dbReference type="OrthoDB" id="10011458at2759"/>
<feature type="compositionally biased region" description="Low complexity" evidence="2">
    <location>
        <begin position="72"/>
        <end position="83"/>
    </location>
</feature>
<evidence type="ECO:0000313" key="4">
    <source>
        <dbReference type="Proteomes" id="UP000000715"/>
    </source>
</evidence>
<dbReference type="STRING" id="9669.ENSMPUP00000003984"/>
<evidence type="ECO:0000313" key="5">
    <source>
        <dbReference type="RefSeq" id="XP_004765763.1"/>
    </source>
</evidence>
<keyword evidence="1" id="KW-0175">Coiled coil</keyword>
<keyword evidence="4" id="KW-1185">Reference proteome</keyword>
<feature type="region of interest" description="Disordered" evidence="2">
    <location>
        <begin position="730"/>
        <end position="752"/>
    </location>
</feature>
<dbReference type="EMBL" id="AEYP01064217">
    <property type="status" value="NOT_ANNOTATED_CDS"/>
    <property type="molecule type" value="Genomic_DNA"/>
</dbReference>
<organism evidence="3">
    <name type="scientific">Mustela putorius furo</name>
    <name type="common">European domestic ferret</name>
    <name type="synonym">Mustela furo</name>
    <dbReference type="NCBI Taxonomy" id="9669"/>
    <lineage>
        <taxon>Eukaryota</taxon>
        <taxon>Metazoa</taxon>
        <taxon>Chordata</taxon>
        <taxon>Craniata</taxon>
        <taxon>Vertebrata</taxon>
        <taxon>Euteleostomi</taxon>
        <taxon>Mammalia</taxon>
        <taxon>Eutheria</taxon>
        <taxon>Laurasiatheria</taxon>
        <taxon>Carnivora</taxon>
        <taxon>Caniformia</taxon>
        <taxon>Musteloidea</taxon>
        <taxon>Mustelidae</taxon>
        <taxon>Mustelinae</taxon>
        <taxon>Mustela</taxon>
    </lineage>
</organism>
<dbReference type="Gene3D" id="1.10.287.1490">
    <property type="match status" value="1"/>
</dbReference>
<name>M3XY33_MUSPF</name>
<dbReference type="PANTHER" id="PTHR18957">
    <property type="entry name" value="CENTLEIN"/>
    <property type="match status" value="1"/>
</dbReference>
<feature type="compositionally biased region" description="Basic and acidic residues" evidence="2">
    <location>
        <begin position="732"/>
        <end position="752"/>
    </location>
</feature>
<dbReference type="GO" id="GO:0065003">
    <property type="term" value="P:protein-containing complex assembly"/>
    <property type="evidence" value="ECO:0007669"/>
    <property type="project" value="Ensembl"/>
</dbReference>
<dbReference type="Ensembl" id="ENSMPUT00000004056.1">
    <property type="protein sequence ID" value="ENSMPUP00000003984.1"/>
    <property type="gene ID" value="ENSMPUG00000004017.1"/>
</dbReference>
<reference evidence="3" key="1">
    <citation type="submission" date="2024-06" db="UniProtKB">
        <authorList>
            <consortium name="Ensembl"/>
        </authorList>
    </citation>
    <scope>IDENTIFICATION</scope>
</reference>
<accession>M3XY33</accession>
<dbReference type="GeneID" id="101688325"/>
<dbReference type="HOGENOM" id="CLU_006488_1_0_1"/>
<dbReference type="EMBL" id="AEYP01064208">
    <property type="status" value="NOT_ANNOTATED_CDS"/>
    <property type="molecule type" value="Genomic_DNA"/>
</dbReference>
<dbReference type="EMBL" id="AEYP01064214">
    <property type="status" value="NOT_ANNOTATED_CDS"/>
    <property type="molecule type" value="Genomic_DNA"/>
</dbReference>
<dbReference type="EMBL" id="AEYP01064210">
    <property type="status" value="NOT_ANNOTATED_CDS"/>
    <property type="molecule type" value="Genomic_DNA"/>
</dbReference>
<dbReference type="GO" id="GO:0007338">
    <property type="term" value="P:single fertilization"/>
    <property type="evidence" value="ECO:0007669"/>
    <property type="project" value="Ensembl"/>
</dbReference>
<dbReference type="EMBL" id="AEYP01064212">
    <property type="status" value="NOT_ANNOTATED_CDS"/>
    <property type="molecule type" value="Genomic_DNA"/>
</dbReference>
<feature type="compositionally biased region" description="Basic and acidic residues" evidence="2">
    <location>
        <begin position="898"/>
        <end position="909"/>
    </location>
</feature>
<dbReference type="GO" id="GO:0019901">
    <property type="term" value="F:protein kinase binding"/>
    <property type="evidence" value="ECO:0007669"/>
    <property type="project" value="Ensembl"/>
</dbReference>
<dbReference type="eggNOG" id="ENOG502QRVC">
    <property type="taxonomic scope" value="Eukaryota"/>
</dbReference>
<dbReference type="GO" id="GO:0005814">
    <property type="term" value="C:centriole"/>
    <property type="evidence" value="ECO:0007669"/>
    <property type="project" value="Ensembl"/>
</dbReference>
<dbReference type="GO" id="GO:0007283">
    <property type="term" value="P:spermatogenesis"/>
    <property type="evidence" value="ECO:0007669"/>
    <property type="project" value="Ensembl"/>
</dbReference>
<dbReference type="OMA" id="EYFTIMK"/>
<dbReference type="InterPro" id="IPR038810">
    <property type="entry name" value="CNTLN"/>
</dbReference>
<feature type="coiled-coil region" evidence="1">
    <location>
        <begin position="226"/>
        <end position="337"/>
    </location>
</feature>
<protein>
    <submittedName>
        <fullName evidence="3 5">Centlein</fullName>
    </submittedName>
</protein>
<dbReference type="GO" id="GO:0008104">
    <property type="term" value="P:intracellular protein localization"/>
    <property type="evidence" value="ECO:0007669"/>
    <property type="project" value="Ensembl"/>
</dbReference>
<dbReference type="GO" id="GO:0010457">
    <property type="term" value="P:centriole-centriole cohesion"/>
    <property type="evidence" value="ECO:0007669"/>
    <property type="project" value="Ensembl"/>
</dbReference>
<dbReference type="GO" id="GO:0120212">
    <property type="term" value="C:sperm head-tail coupling apparatus"/>
    <property type="evidence" value="ECO:0007669"/>
    <property type="project" value="Ensembl"/>
</dbReference>
<feature type="region of interest" description="Disordered" evidence="2">
    <location>
        <begin position="482"/>
        <end position="528"/>
    </location>
</feature>
<dbReference type="GO" id="GO:0030674">
    <property type="term" value="F:protein-macromolecule adaptor activity"/>
    <property type="evidence" value="ECO:0007669"/>
    <property type="project" value="Ensembl"/>
</dbReference>
<feature type="region of interest" description="Disordered" evidence="2">
    <location>
        <begin position="867"/>
        <end position="919"/>
    </location>
</feature>
<reference evidence="5" key="2">
    <citation type="submission" date="2025-04" db="UniProtKB">
        <authorList>
            <consortium name="RefSeq"/>
        </authorList>
    </citation>
    <scope>IDENTIFICATION</scope>
    <source>
        <tissue evidence="5">Brain</tissue>
    </source>
</reference>
<dbReference type="PANTHER" id="PTHR18957:SF0">
    <property type="entry name" value="CENTLEIN"/>
    <property type="match status" value="1"/>
</dbReference>
<dbReference type="EMBL" id="AEYP01064215">
    <property type="status" value="NOT_ANNOTATED_CDS"/>
    <property type="molecule type" value="Genomic_DNA"/>
</dbReference>
<dbReference type="EMBL" id="AEYP01064209">
    <property type="status" value="NOT_ANNOTATED_CDS"/>
    <property type="molecule type" value="Genomic_DNA"/>
</dbReference>
<evidence type="ECO:0000313" key="3">
    <source>
        <dbReference type="Ensembl" id="ENSMPUP00000003984.1"/>
    </source>
</evidence>
<feature type="region of interest" description="Disordered" evidence="2">
    <location>
        <begin position="1"/>
        <end position="25"/>
    </location>
</feature>
<sequence>MAARSSPSPLPPPSGRQLGPWSPRVGRGTVVHAVRSEASGLASAVREGVVDKNDICWRGEEGSGGRRGPGGAAPAQAPLLSSPKGSKRLEGISVEEAMVTRTQLLEEELSSLKEELALCQADKEFVWSLWKRLQVTNPDLSQAVSLIVEREKQKSEAKDRKILEILQVKDAKIQELEQRETGLQIEINDLVKRKIAVDEENAFLRKDFSDLQKKFKDKSQEVKDTKECVQNKEEQSRLVIKNLEEENEKLNTRCADLLNDLEKLRKQEAHWRKEKHSIDAKIKAFEDNLIEAKKEIEASQSKYNALSLQLNNKQTELNQKDMDITLVRKELQELQNLYKQNSAHTAQQAELIQQLQVLNMDTQKVLRNQEDVHTAESISYQKLYNELHICFETTKSSEAMLRQSVVSLQDQLFQKEQENIKLKEKLQESQGAPYPLLQDSDSEHLEQVSQRPSLSSLETLMVSQKSEIEYLQEKLKIANEKLSESKSTNKGSSEKSIWTSTERKHKEPPVRRSRSLSPKSSFTDSEELRNLRKAERKIENLEKTLQLKSQENDELRDAHEKRKERLQMLQTNYRAVKEQLKQWEEGSGMTHIRKMKRADPQQLRQEDSDAVWNELAYFKRENQELMIEKMNLQEELDKLKVLISVDKATIQELNMCLAEKREEQLCRYGEDDGVKKSTPEKNGKEMSEQTLQKVIELEDRLKSYEKGSRKIKEGNKKLMKENDFLKSLLKQQQEDSEGREKELEQLQRGSKEVEKDKAELQVKIGELEREVTSLRRQVAEANGLRNENEEQMNSVEKLQHSASADKAKSEMAAAEVRSGQYDCKTTTTKVKLKAGKKKGSVGRYHTVLNHSIKVMSSVFENLNKDGWEDVSESSSDSEGQTSQDLGTIIVETSQKISPIEDGRDQKEGDQTEDSQMQGKEMVRIYSNTDGKTPKNYFHYKNAKKTTFQKKNGNIQKSSHTTVPIRVNREKWKNITVQKSSSNIILLRERIVSLQQQNSVLQNAKKTAELSVKEYKEINEKLLQQQQVSDQRYQMSRQTIKKLNLDLAGLRREKEDLLRKLESSSEITSLAEEVSRVIVPRIQVTSLGPSRSMDLEMKQLQCKLKNATNELTKQSSNVKSLKFELLAKEEHIKEMHEKMSRMERDITMKRHLIEDLKFRQKVNLESNESINEMLENLEKKVKTLTEECSNKKVSIDSLKQRLSVAVKEKSQYEQMYQKTKEELEKKDVKLSLLVSKISETETAMAEIETAASKHLQGLALQSEQALEGAQKKLLLANEKVEEFTIFVKALVKELQSDVHEIRQQIREFQKMRKNRDARKTSTHKAQTLAASILNISRSDLEEIMDTEDEMDLERTRLDAENDREWLLYIQKLLEGQLPFASYLLEAVLEKINERKKLVEAYFTIMKDIR</sequence>
<dbReference type="KEGG" id="mpuf:101688325"/>
<dbReference type="RefSeq" id="XP_004765763.1">
    <property type="nucleotide sequence ID" value="XM_004765706.3"/>
</dbReference>
<dbReference type="GeneTree" id="ENSGT00440000034932"/>
<feature type="compositionally biased region" description="Polar residues" evidence="2">
    <location>
        <begin position="879"/>
        <end position="896"/>
    </location>
</feature>
<dbReference type="GO" id="GO:0005654">
    <property type="term" value="C:nucleoplasm"/>
    <property type="evidence" value="ECO:0007669"/>
    <property type="project" value="Ensembl"/>
</dbReference>
<feature type="compositionally biased region" description="Polar residues" evidence="2">
    <location>
        <begin position="485"/>
        <end position="500"/>
    </location>
</feature>
<feature type="coiled-coil region" evidence="1">
    <location>
        <begin position="166"/>
        <end position="193"/>
    </location>
</feature>
<dbReference type="EMBL" id="AEYP01064211">
    <property type="status" value="NOT_ANNOTATED_CDS"/>
    <property type="molecule type" value="Genomic_DNA"/>
</dbReference>
<dbReference type="GO" id="GO:0005829">
    <property type="term" value="C:cytosol"/>
    <property type="evidence" value="ECO:0007669"/>
    <property type="project" value="Ensembl"/>
</dbReference>
<feature type="region of interest" description="Disordered" evidence="2">
    <location>
        <begin position="56"/>
        <end position="86"/>
    </location>
</feature>
<evidence type="ECO:0000256" key="1">
    <source>
        <dbReference type="SAM" id="Coils"/>
    </source>
</evidence>
<dbReference type="GO" id="GO:0019904">
    <property type="term" value="F:protein domain specific binding"/>
    <property type="evidence" value="ECO:0007669"/>
    <property type="project" value="Ensembl"/>
</dbReference>
<dbReference type="GO" id="GO:0005813">
    <property type="term" value="C:centrosome"/>
    <property type="evidence" value="ECO:0007669"/>
    <property type="project" value="Ensembl"/>
</dbReference>
<feature type="coiled-coil region" evidence="1">
    <location>
        <begin position="983"/>
        <end position="1228"/>
    </location>
</feature>